<dbReference type="EMBL" id="JAJUBC010000004">
    <property type="protein sequence ID" value="MDD1792549.1"/>
    <property type="molecule type" value="Genomic_DNA"/>
</dbReference>
<dbReference type="InterPro" id="IPR032499">
    <property type="entry name" value="Phage_CI_C"/>
</dbReference>
<dbReference type="Proteomes" id="UP001149400">
    <property type="component" value="Unassembled WGS sequence"/>
</dbReference>
<proteinExistence type="predicted"/>
<protein>
    <submittedName>
        <fullName evidence="3">Helix-turn-helix domain-containing protein</fullName>
    </submittedName>
</protein>
<evidence type="ECO:0000259" key="2">
    <source>
        <dbReference type="Pfam" id="PF16452"/>
    </source>
</evidence>
<dbReference type="RefSeq" id="WP_274163447.1">
    <property type="nucleotide sequence ID" value="NZ_JAJUBC010000004.1"/>
</dbReference>
<evidence type="ECO:0000313" key="4">
    <source>
        <dbReference type="Proteomes" id="UP001149400"/>
    </source>
</evidence>
<dbReference type="Gene3D" id="1.10.260.40">
    <property type="entry name" value="lambda repressor-like DNA-binding domains"/>
    <property type="match status" value="1"/>
</dbReference>
<sequence>MSRLEAKIPPYEYLGGKDLVDRLKEIYNVGKDQQLADWTGVPAPTIGTWKQRDLTPYELVIRTCIAKGVNLEYLALGKGEPYSHGSENSLSEILPAKKITAGKAEDLPPVTLDKAFLPDGLSRENCVVFFTDDGSHLVDTNETDPSSGNYVIDIDGSHSINRLQRLPGGKVSIHFEGAPVVIDASELKVIGRVAMSWVKG</sequence>
<name>A0ABT5QX14_9GAMM</name>
<feature type="domain" description="Bacteriophage CI repressor N-terminal" evidence="1">
    <location>
        <begin position="18"/>
        <end position="82"/>
    </location>
</feature>
<feature type="domain" description="Bacteriophage CI repressor C-terminal" evidence="2">
    <location>
        <begin position="95"/>
        <end position="194"/>
    </location>
</feature>
<accession>A0ABT5QX14</accession>
<dbReference type="Pfam" id="PF16452">
    <property type="entry name" value="Phage_CI_C"/>
    <property type="match status" value="1"/>
</dbReference>
<gene>
    <name evidence="3" type="ORF">LRP50_05330</name>
</gene>
<organism evidence="3 4">
    <name type="scientific">Enterovibrio gelatinilyticus</name>
    <dbReference type="NCBI Taxonomy" id="2899819"/>
    <lineage>
        <taxon>Bacteria</taxon>
        <taxon>Pseudomonadati</taxon>
        <taxon>Pseudomonadota</taxon>
        <taxon>Gammaproteobacteria</taxon>
        <taxon>Vibrionales</taxon>
        <taxon>Vibrionaceae</taxon>
        <taxon>Enterovibrio</taxon>
    </lineage>
</organism>
<evidence type="ECO:0000259" key="1">
    <source>
        <dbReference type="Pfam" id="PF07022"/>
    </source>
</evidence>
<dbReference type="Pfam" id="PF07022">
    <property type="entry name" value="Phage_CI_repr"/>
    <property type="match status" value="1"/>
</dbReference>
<keyword evidence="4" id="KW-1185">Reference proteome</keyword>
<evidence type="ECO:0000313" key="3">
    <source>
        <dbReference type="EMBL" id="MDD1792549.1"/>
    </source>
</evidence>
<dbReference type="InterPro" id="IPR010982">
    <property type="entry name" value="Lambda_DNA-bd_dom_sf"/>
</dbReference>
<comment type="caution">
    <text evidence="3">The sequence shown here is derived from an EMBL/GenBank/DDBJ whole genome shotgun (WGS) entry which is preliminary data.</text>
</comment>
<reference evidence="3" key="1">
    <citation type="submission" date="2021-12" db="EMBL/GenBank/DDBJ databases">
        <title>Enterovibrio ZSDZ35 sp. nov. and Enterovibrio ZSDZ42 sp. nov., isolated from coastal seawater in Qingdao.</title>
        <authorList>
            <person name="Zhang P."/>
        </authorList>
    </citation>
    <scope>NUCLEOTIDE SEQUENCE</scope>
    <source>
        <strain evidence="3">ZSDZ42</strain>
    </source>
</reference>
<dbReference type="InterPro" id="IPR010744">
    <property type="entry name" value="Phage_CI_N"/>
</dbReference>
<dbReference type="Gene3D" id="2.10.109.10">
    <property type="entry name" value="Umud Fragment, subunit A"/>
    <property type="match status" value="1"/>
</dbReference>